<keyword evidence="3" id="KW-1185">Reference proteome</keyword>
<accession>E3KJK5</accession>
<dbReference type="KEGG" id="pgr:PGTG_10200"/>
<dbReference type="HOGENOM" id="CLU_2237919_0_0_1"/>
<dbReference type="OrthoDB" id="10532898at2759"/>
<evidence type="ECO:0000313" key="2">
    <source>
        <dbReference type="EMBL" id="EFP84480.1"/>
    </source>
</evidence>
<dbReference type="RefSeq" id="XP_003328899.1">
    <property type="nucleotide sequence ID" value="XM_003328851.1"/>
</dbReference>
<dbReference type="AlphaFoldDB" id="E3KJK5"/>
<dbReference type="GeneID" id="10545990"/>
<sequence>MFMDRHFANIAKNLLAEEGKKFTNCRICQREKTEQTLITTAAKQRIQDLLKEYNPNPDSSDEPDDLHKSIKTVYFRRNPMPTANSLTVSVPLGSRKRQQVQSLSD</sequence>
<reference evidence="3" key="2">
    <citation type="journal article" date="2011" name="Proc. Natl. Acad. Sci. U.S.A.">
        <title>Obligate biotrophy features unraveled by the genomic analysis of rust fungi.</title>
        <authorList>
            <person name="Duplessis S."/>
            <person name="Cuomo C.A."/>
            <person name="Lin Y.-C."/>
            <person name="Aerts A."/>
            <person name="Tisserant E."/>
            <person name="Veneault-Fourrey C."/>
            <person name="Joly D.L."/>
            <person name="Hacquard S."/>
            <person name="Amselem J."/>
            <person name="Cantarel B.L."/>
            <person name="Chiu R."/>
            <person name="Coutinho P.M."/>
            <person name="Feau N."/>
            <person name="Field M."/>
            <person name="Frey P."/>
            <person name="Gelhaye E."/>
            <person name="Goldberg J."/>
            <person name="Grabherr M.G."/>
            <person name="Kodira C.D."/>
            <person name="Kohler A."/>
            <person name="Kuees U."/>
            <person name="Lindquist E.A."/>
            <person name="Lucas S.M."/>
            <person name="Mago R."/>
            <person name="Mauceli E."/>
            <person name="Morin E."/>
            <person name="Murat C."/>
            <person name="Pangilinan J.L."/>
            <person name="Park R."/>
            <person name="Pearson M."/>
            <person name="Quesneville H."/>
            <person name="Rouhier N."/>
            <person name="Sakthikumar S."/>
            <person name="Salamov A.A."/>
            <person name="Schmutz J."/>
            <person name="Selles B."/>
            <person name="Shapiro H."/>
            <person name="Tanguay P."/>
            <person name="Tuskan G.A."/>
            <person name="Henrissat B."/>
            <person name="Van de Peer Y."/>
            <person name="Rouze P."/>
            <person name="Ellis J.G."/>
            <person name="Dodds P.N."/>
            <person name="Schein J.E."/>
            <person name="Zhong S."/>
            <person name="Hamelin R.C."/>
            <person name="Grigoriev I.V."/>
            <person name="Szabo L.J."/>
            <person name="Martin F."/>
        </authorList>
    </citation>
    <scope>NUCLEOTIDE SEQUENCE [LARGE SCALE GENOMIC DNA]</scope>
    <source>
        <strain evidence="3">CRL 75-36-700-3 / race SCCL</strain>
    </source>
</reference>
<gene>
    <name evidence="2" type="ORF">PGTG_10200</name>
</gene>
<name>E3KJK5_PUCGT</name>
<dbReference type="EMBL" id="DS178290">
    <property type="protein sequence ID" value="EFP84480.1"/>
    <property type="molecule type" value="Genomic_DNA"/>
</dbReference>
<reference key="1">
    <citation type="submission" date="2007-01" db="EMBL/GenBank/DDBJ databases">
        <title>The Genome Sequence of Puccinia graminis f. sp. tritici Strain CRL 75-36-700-3.</title>
        <authorList>
            <consortium name="The Broad Institute Genome Sequencing Platform"/>
            <person name="Birren B."/>
            <person name="Lander E."/>
            <person name="Galagan J."/>
            <person name="Nusbaum C."/>
            <person name="Devon K."/>
            <person name="Cuomo C."/>
            <person name="Jaffe D."/>
            <person name="Butler J."/>
            <person name="Alvarez P."/>
            <person name="Gnerre S."/>
            <person name="Grabherr M."/>
            <person name="Mauceli E."/>
            <person name="Brockman W."/>
            <person name="Young S."/>
            <person name="LaButti K."/>
            <person name="Sykes S."/>
            <person name="DeCaprio D."/>
            <person name="Crawford M."/>
            <person name="Koehrsen M."/>
            <person name="Engels R."/>
            <person name="Montgomery P."/>
            <person name="Pearson M."/>
            <person name="Howarth C."/>
            <person name="Larson L."/>
            <person name="White J."/>
            <person name="Zeng Q."/>
            <person name="Kodira C."/>
            <person name="Yandava C."/>
            <person name="Alvarado L."/>
            <person name="O'Leary S."/>
            <person name="Szabo L."/>
            <person name="Dean R."/>
            <person name="Schein J."/>
        </authorList>
    </citation>
    <scope>NUCLEOTIDE SEQUENCE</scope>
    <source>
        <strain>CRL 75-36-700-3</strain>
    </source>
</reference>
<feature type="region of interest" description="Disordered" evidence="1">
    <location>
        <begin position="81"/>
        <end position="105"/>
    </location>
</feature>
<organism evidence="2 3">
    <name type="scientific">Puccinia graminis f. sp. tritici (strain CRL 75-36-700-3 / race SCCL)</name>
    <name type="common">Black stem rust fungus</name>
    <dbReference type="NCBI Taxonomy" id="418459"/>
    <lineage>
        <taxon>Eukaryota</taxon>
        <taxon>Fungi</taxon>
        <taxon>Dikarya</taxon>
        <taxon>Basidiomycota</taxon>
        <taxon>Pucciniomycotina</taxon>
        <taxon>Pucciniomycetes</taxon>
        <taxon>Pucciniales</taxon>
        <taxon>Pucciniaceae</taxon>
        <taxon>Puccinia</taxon>
    </lineage>
</organism>
<evidence type="ECO:0000313" key="3">
    <source>
        <dbReference type="Proteomes" id="UP000008783"/>
    </source>
</evidence>
<dbReference type="Proteomes" id="UP000008783">
    <property type="component" value="Unassembled WGS sequence"/>
</dbReference>
<dbReference type="InParanoid" id="E3KJK5"/>
<dbReference type="VEuPathDB" id="FungiDB:PGTG_10200"/>
<protein>
    <submittedName>
        <fullName evidence="2">Uncharacterized protein</fullName>
    </submittedName>
</protein>
<evidence type="ECO:0000256" key="1">
    <source>
        <dbReference type="SAM" id="MobiDB-lite"/>
    </source>
</evidence>
<proteinExistence type="predicted"/>